<evidence type="ECO:0000256" key="5">
    <source>
        <dbReference type="ARBA" id="ARBA00022737"/>
    </source>
</evidence>
<evidence type="ECO:0000256" key="1">
    <source>
        <dbReference type="ARBA" id="ARBA00004141"/>
    </source>
</evidence>
<reference evidence="11" key="1">
    <citation type="journal article" date="2023" name="Genome Biol. Evol.">
        <title>First Whole Genome Sequence and Flow Cytometry Genome Size Data for the Lichen-Forming Fungus Ramalina farinacea (Ascomycota).</title>
        <authorList>
            <person name="Llewellyn T."/>
            <person name="Mian S."/>
            <person name="Hill R."/>
            <person name="Leitch I.J."/>
            <person name="Gaya E."/>
        </authorList>
    </citation>
    <scope>NUCLEOTIDE SEQUENCE</scope>
    <source>
        <strain evidence="11">LIQ254RAFAR</strain>
    </source>
</reference>
<accession>A0AA43TTA0</accession>
<gene>
    <name evidence="11" type="ORF">OHK93_001900</name>
</gene>
<comment type="subcellular location">
    <subcellularLocation>
        <location evidence="1">Membrane</location>
        <topology evidence="1">Multi-pass membrane protein</topology>
    </subcellularLocation>
</comment>
<dbReference type="Pfam" id="PF00153">
    <property type="entry name" value="Mito_carr"/>
    <property type="match status" value="4"/>
</dbReference>
<dbReference type="PROSITE" id="PS50920">
    <property type="entry name" value="SOLCAR"/>
    <property type="match status" value="3"/>
</dbReference>
<sequence length="338" mass="36035">MSFNNTNTDILFAGAFAAFTVDFLVYPLDTIKTRLQSPDYKKSYTNASTGAANRSLFRGLYQGIGSVILATVPSSGAFFITYEGSKSLLSSSTPLPLPVAHSLASGAAELVSCLILTPAEVLKQNAQMVKGRAPSNKVFDGNATMIAIRKFNSPTQLWRGYTALAGRNLPFTAMQFPMFEHLRSMIHAYRERNGTATGSMLETGMVTAFSAGSAGSVAAVITTPIDVVKTMIMLSASDGGASGNAHQEAAVKDIEALGKDPKVELEKTKQQAARGGRAGGLAVGREIWRTEGLKGLFRGGALRGLWTALGSGLYLGVYESGRRYLERRRIEEGEAVMG</sequence>
<proteinExistence type="inferred from homology"/>
<keyword evidence="12" id="KW-1185">Reference proteome</keyword>
<keyword evidence="6" id="KW-0999">Mitochondrion inner membrane</keyword>
<dbReference type="InterPro" id="IPR018108">
    <property type="entry name" value="MCP_transmembrane"/>
</dbReference>
<dbReference type="SUPFAM" id="SSF103506">
    <property type="entry name" value="Mitochondrial carrier"/>
    <property type="match status" value="1"/>
</dbReference>
<evidence type="ECO:0000256" key="4">
    <source>
        <dbReference type="ARBA" id="ARBA00022692"/>
    </source>
</evidence>
<evidence type="ECO:0000313" key="12">
    <source>
        <dbReference type="Proteomes" id="UP001161017"/>
    </source>
</evidence>
<dbReference type="PANTHER" id="PTHR45667">
    <property type="entry name" value="S-ADENOSYLMETHIONINE MITOCHONDRIAL CARRIER PROTEIN"/>
    <property type="match status" value="1"/>
</dbReference>
<dbReference type="EMBL" id="JAPUFD010000012">
    <property type="protein sequence ID" value="MDI1490696.1"/>
    <property type="molecule type" value="Genomic_DNA"/>
</dbReference>
<evidence type="ECO:0000256" key="8">
    <source>
        <dbReference type="ARBA" id="ARBA00023136"/>
    </source>
</evidence>
<protein>
    <recommendedName>
        <fullName evidence="13">Mitochondrial carrier protein</fullName>
    </recommendedName>
</protein>
<organism evidence="11 12">
    <name type="scientific">Ramalina farinacea</name>
    <dbReference type="NCBI Taxonomy" id="258253"/>
    <lineage>
        <taxon>Eukaryota</taxon>
        <taxon>Fungi</taxon>
        <taxon>Dikarya</taxon>
        <taxon>Ascomycota</taxon>
        <taxon>Pezizomycotina</taxon>
        <taxon>Lecanoromycetes</taxon>
        <taxon>OSLEUM clade</taxon>
        <taxon>Lecanoromycetidae</taxon>
        <taxon>Lecanorales</taxon>
        <taxon>Lecanorineae</taxon>
        <taxon>Ramalinaceae</taxon>
        <taxon>Ramalina</taxon>
    </lineage>
</organism>
<keyword evidence="6" id="KW-0496">Mitochondrion</keyword>
<dbReference type="Proteomes" id="UP001161017">
    <property type="component" value="Unassembled WGS sequence"/>
</dbReference>
<comment type="caution">
    <text evidence="11">The sequence shown here is derived from an EMBL/GenBank/DDBJ whole genome shotgun (WGS) entry which is preliminary data.</text>
</comment>
<keyword evidence="5" id="KW-0677">Repeat</keyword>
<evidence type="ECO:0000256" key="3">
    <source>
        <dbReference type="ARBA" id="ARBA00022448"/>
    </source>
</evidence>
<evidence type="ECO:0000256" key="2">
    <source>
        <dbReference type="ARBA" id="ARBA00006375"/>
    </source>
</evidence>
<dbReference type="GO" id="GO:0016020">
    <property type="term" value="C:membrane"/>
    <property type="evidence" value="ECO:0007669"/>
    <property type="project" value="UniProtKB-SubCell"/>
</dbReference>
<keyword evidence="7" id="KW-1133">Transmembrane helix</keyword>
<evidence type="ECO:0000256" key="10">
    <source>
        <dbReference type="RuleBase" id="RU000488"/>
    </source>
</evidence>
<evidence type="ECO:0000256" key="9">
    <source>
        <dbReference type="PROSITE-ProRule" id="PRU00282"/>
    </source>
</evidence>
<keyword evidence="8 9" id="KW-0472">Membrane</keyword>
<evidence type="ECO:0000256" key="7">
    <source>
        <dbReference type="ARBA" id="ARBA00022989"/>
    </source>
</evidence>
<dbReference type="Gene3D" id="1.50.40.10">
    <property type="entry name" value="Mitochondrial carrier domain"/>
    <property type="match status" value="2"/>
</dbReference>
<evidence type="ECO:0000256" key="6">
    <source>
        <dbReference type="ARBA" id="ARBA00022792"/>
    </source>
</evidence>
<feature type="repeat" description="Solcar" evidence="9">
    <location>
        <begin position="5"/>
        <end position="88"/>
    </location>
</feature>
<feature type="repeat" description="Solcar" evidence="9">
    <location>
        <begin position="202"/>
        <end position="324"/>
    </location>
</feature>
<evidence type="ECO:0000313" key="11">
    <source>
        <dbReference type="EMBL" id="MDI1490696.1"/>
    </source>
</evidence>
<name>A0AA43TTA0_9LECA</name>
<keyword evidence="3 10" id="KW-0813">Transport</keyword>
<comment type="similarity">
    <text evidence="2 10">Belongs to the mitochondrial carrier (TC 2.A.29) family.</text>
</comment>
<dbReference type="InterPro" id="IPR023395">
    <property type="entry name" value="MCP_dom_sf"/>
</dbReference>
<feature type="repeat" description="Solcar" evidence="9">
    <location>
        <begin position="96"/>
        <end position="185"/>
    </location>
</feature>
<keyword evidence="4 9" id="KW-0812">Transmembrane</keyword>
<evidence type="ECO:0008006" key="13">
    <source>
        <dbReference type="Google" id="ProtNLM"/>
    </source>
</evidence>
<dbReference type="AlphaFoldDB" id="A0AA43TTA0"/>